<evidence type="ECO:0000256" key="2">
    <source>
        <dbReference type="ARBA" id="ARBA00009773"/>
    </source>
</evidence>
<evidence type="ECO:0000256" key="4">
    <source>
        <dbReference type="ARBA" id="ARBA00022989"/>
    </source>
</evidence>
<dbReference type="Proteomes" id="UP000484875">
    <property type="component" value="Unassembled WGS sequence"/>
</dbReference>
<evidence type="ECO:0000256" key="6">
    <source>
        <dbReference type="SAM" id="Phobius"/>
    </source>
</evidence>
<dbReference type="InterPro" id="IPR002549">
    <property type="entry name" value="AI-2E-like"/>
</dbReference>
<dbReference type="PANTHER" id="PTHR21716:SF64">
    <property type="entry name" value="AI-2 TRANSPORT PROTEIN TQSA"/>
    <property type="match status" value="1"/>
</dbReference>
<dbReference type="GO" id="GO:0016020">
    <property type="term" value="C:membrane"/>
    <property type="evidence" value="ECO:0007669"/>
    <property type="project" value="UniProtKB-SubCell"/>
</dbReference>
<sequence length="364" mass="39285">MPFPLSVEQKQTAFWVAIWAAFFLLLVTLGPVLTPFLAAAIIAYALNPGVDFLDHLHFPLGRLKMRVPRALAVLVVVVLFFGAIGALVLIVVPVLQKEIPLLQAQIPAFLAKANDLLGPKLQEMGVKVRLDSAGIKKLVSQQMATSGEEIWSAVLNSARVGGTAVLGWIATLVLIPVVLFYLLLDWHPMLARIAGCVPRRWIGATMNMAEEVDTLLAQYLRGQLLVMFVLAVYYSVALAIAGFDVALPVGIITGLLVFIPYLGFGLGLVLALISAVLQFTDWSGVIAVAVIYGAGQVLEGFFLTPRLVGERIGLNPLAVIFALLAFGQLFGFVGVLLALPASAVLMVAFKHLRRHYLSSSFYNA</sequence>
<feature type="transmembrane region" description="Helical" evidence="6">
    <location>
        <begin position="12"/>
        <end position="30"/>
    </location>
</feature>
<accession>A0A845HCA8</accession>
<keyword evidence="5 6" id="KW-0472">Membrane</keyword>
<evidence type="ECO:0000256" key="3">
    <source>
        <dbReference type="ARBA" id="ARBA00022692"/>
    </source>
</evidence>
<feature type="transmembrane region" description="Helical" evidence="6">
    <location>
        <begin position="224"/>
        <end position="243"/>
    </location>
</feature>
<keyword evidence="8" id="KW-1185">Reference proteome</keyword>
<comment type="similarity">
    <text evidence="2">Belongs to the autoinducer-2 exporter (AI-2E) (TC 2.A.86) family.</text>
</comment>
<keyword evidence="3 6" id="KW-0812">Transmembrane</keyword>
<proteinExistence type="inferred from homology"/>
<dbReference type="Pfam" id="PF01594">
    <property type="entry name" value="AI-2E_transport"/>
    <property type="match status" value="1"/>
</dbReference>
<feature type="transmembrane region" description="Helical" evidence="6">
    <location>
        <begin position="165"/>
        <end position="184"/>
    </location>
</feature>
<evidence type="ECO:0000256" key="1">
    <source>
        <dbReference type="ARBA" id="ARBA00004141"/>
    </source>
</evidence>
<feature type="transmembrane region" description="Helical" evidence="6">
    <location>
        <begin position="249"/>
        <end position="273"/>
    </location>
</feature>
<evidence type="ECO:0000256" key="5">
    <source>
        <dbReference type="ARBA" id="ARBA00023136"/>
    </source>
</evidence>
<evidence type="ECO:0000313" key="7">
    <source>
        <dbReference type="EMBL" id="MYN16268.1"/>
    </source>
</evidence>
<dbReference type="RefSeq" id="WP_161088998.1">
    <property type="nucleotide sequence ID" value="NZ_WWCV01000007.1"/>
</dbReference>
<protein>
    <submittedName>
        <fullName evidence="7">AI-2E family transporter</fullName>
    </submittedName>
</protein>
<dbReference type="PANTHER" id="PTHR21716">
    <property type="entry name" value="TRANSMEMBRANE PROTEIN"/>
    <property type="match status" value="1"/>
</dbReference>
<comment type="subcellular location">
    <subcellularLocation>
        <location evidence="1">Membrane</location>
        <topology evidence="1">Multi-pass membrane protein</topology>
    </subcellularLocation>
</comment>
<evidence type="ECO:0000313" key="8">
    <source>
        <dbReference type="Proteomes" id="UP000484875"/>
    </source>
</evidence>
<dbReference type="GO" id="GO:0055085">
    <property type="term" value="P:transmembrane transport"/>
    <property type="evidence" value="ECO:0007669"/>
    <property type="project" value="TreeGrafter"/>
</dbReference>
<reference evidence="7 8" key="1">
    <citation type="submission" date="2019-12" db="EMBL/GenBank/DDBJ databases">
        <title>Novel species isolated from a subtropical stream in China.</title>
        <authorList>
            <person name="Lu H."/>
        </authorList>
    </citation>
    <scope>NUCLEOTIDE SEQUENCE [LARGE SCALE GENOMIC DNA]</scope>
    <source>
        <strain evidence="7 8">FT107W</strain>
    </source>
</reference>
<feature type="transmembrane region" description="Helical" evidence="6">
    <location>
        <begin position="316"/>
        <end position="349"/>
    </location>
</feature>
<dbReference type="AlphaFoldDB" id="A0A845HCA8"/>
<gene>
    <name evidence="7" type="ORF">GTP81_05845</name>
</gene>
<feature type="transmembrane region" description="Helical" evidence="6">
    <location>
        <begin position="70"/>
        <end position="92"/>
    </location>
</feature>
<keyword evidence="4 6" id="KW-1133">Transmembrane helix</keyword>
<dbReference type="EMBL" id="WWCV01000007">
    <property type="protein sequence ID" value="MYN16268.1"/>
    <property type="molecule type" value="Genomic_DNA"/>
</dbReference>
<name>A0A845HCA8_9BURK</name>
<comment type="caution">
    <text evidence="7">The sequence shown here is derived from an EMBL/GenBank/DDBJ whole genome shotgun (WGS) entry which is preliminary data.</text>
</comment>
<organism evidence="7 8">
    <name type="scientific">Duganella vulcania</name>
    <dbReference type="NCBI Taxonomy" id="2692166"/>
    <lineage>
        <taxon>Bacteria</taxon>
        <taxon>Pseudomonadati</taxon>
        <taxon>Pseudomonadota</taxon>
        <taxon>Betaproteobacteria</taxon>
        <taxon>Burkholderiales</taxon>
        <taxon>Oxalobacteraceae</taxon>
        <taxon>Telluria group</taxon>
        <taxon>Duganella</taxon>
    </lineage>
</organism>
<feature type="transmembrane region" description="Helical" evidence="6">
    <location>
        <begin position="285"/>
        <end position="304"/>
    </location>
</feature>